<accession>A0A392SNH0</accession>
<feature type="non-terminal residue" evidence="1">
    <location>
        <position position="23"/>
    </location>
</feature>
<proteinExistence type="predicted"/>
<dbReference type="Proteomes" id="UP000265520">
    <property type="component" value="Unassembled WGS sequence"/>
</dbReference>
<dbReference type="AlphaFoldDB" id="A0A392SNH0"/>
<sequence length="23" mass="2827">MFGATRSRCWGYPVLFWWLHNAQ</sequence>
<dbReference type="EMBL" id="LXQA010402982">
    <property type="protein sequence ID" value="MCI49555.1"/>
    <property type="molecule type" value="Genomic_DNA"/>
</dbReference>
<evidence type="ECO:0000313" key="1">
    <source>
        <dbReference type="EMBL" id="MCI49555.1"/>
    </source>
</evidence>
<reference evidence="1 2" key="1">
    <citation type="journal article" date="2018" name="Front. Plant Sci.">
        <title>Red Clover (Trifolium pratense) and Zigzag Clover (T. medium) - A Picture of Genomic Similarities and Differences.</title>
        <authorList>
            <person name="Dluhosova J."/>
            <person name="Istvanek J."/>
            <person name="Nedelnik J."/>
            <person name="Repkova J."/>
        </authorList>
    </citation>
    <scope>NUCLEOTIDE SEQUENCE [LARGE SCALE GENOMIC DNA]</scope>
    <source>
        <strain evidence="2">cv. 10/8</strain>
        <tissue evidence="1">Leaf</tissue>
    </source>
</reference>
<protein>
    <submittedName>
        <fullName evidence="1">Uncharacterized protein</fullName>
    </submittedName>
</protein>
<evidence type="ECO:0000313" key="2">
    <source>
        <dbReference type="Proteomes" id="UP000265520"/>
    </source>
</evidence>
<keyword evidence="2" id="KW-1185">Reference proteome</keyword>
<organism evidence="1 2">
    <name type="scientific">Trifolium medium</name>
    <dbReference type="NCBI Taxonomy" id="97028"/>
    <lineage>
        <taxon>Eukaryota</taxon>
        <taxon>Viridiplantae</taxon>
        <taxon>Streptophyta</taxon>
        <taxon>Embryophyta</taxon>
        <taxon>Tracheophyta</taxon>
        <taxon>Spermatophyta</taxon>
        <taxon>Magnoliopsida</taxon>
        <taxon>eudicotyledons</taxon>
        <taxon>Gunneridae</taxon>
        <taxon>Pentapetalae</taxon>
        <taxon>rosids</taxon>
        <taxon>fabids</taxon>
        <taxon>Fabales</taxon>
        <taxon>Fabaceae</taxon>
        <taxon>Papilionoideae</taxon>
        <taxon>50 kb inversion clade</taxon>
        <taxon>NPAAA clade</taxon>
        <taxon>Hologalegina</taxon>
        <taxon>IRL clade</taxon>
        <taxon>Trifolieae</taxon>
        <taxon>Trifolium</taxon>
    </lineage>
</organism>
<name>A0A392SNH0_9FABA</name>
<comment type="caution">
    <text evidence="1">The sequence shown here is derived from an EMBL/GenBank/DDBJ whole genome shotgun (WGS) entry which is preliminary data.</text>
</comment>